<organism evidence="1 2">
    <name type="scientific">Ixodes persulcatus</name>
    <name type="common">Taiga tick</name>
    <dbReference type="NCBI Taxonomy" id="34615"/>
    <lineage>
        <taxon>Eukaryota</taxon>
        <taxon>Metazoa</taxon>
        <taxon>Ecdysozoa</taxon>
        <taxon>Arthropoda</taxon>
        <taxon>Chelicerata</taxon>
        <taxon>Arachnida</taxon>
        <taxon>Acari</taxon>
        <taxon>Parasitiformes</taxon>
        <taxon>Ixodida</taxon>
        <taxon>Ixodoidea</taxon>
        <taxon>Ixodidae</taxon>
        <taxon>Ixodinae</taxon>
        <taxon>Ixodes</taxon>
    </lineage>
</organism>
<dbReference type="EMBL" id="JABSTQ010009189">
    <property type="protein sequence ID" value="KAG0431863.1"/>
    <property type="molecule type" value="Genomic_DNA"/>
</dbReference>
<dbReference type="Proteomes" id="UP000805193">
    <property type="component" value="Unassembled WGS sequence"/>
</dbReference>
<gene>
    <name evidence="1" type="ORF">HPB47_021393</name>
</gene>
<proteinExistence type="predicted"/>
<sequence length="1005" mass="110691">MVAGSGPADRRHFTSVGEVRSVELRQVGARNIVDTLRLVLDSQESVAAVLAVMNMLAMDCDQTVRAELVDQLPSIASFCAAEGGLLEGVVRDHVVPTIVQYLTDVANQVRKRTQISLLFILERALIERKQLEEQICRPVVHLTQPDMDDYKTEAVTLMTKMAPYLGKDTTVDLFLPAFVSLCQDASFHVRKVCAANFGDFCSIVGQECTEDNLVVFHYLCEDSAWAVRKACAEVFMPVSCVCSLTTRRNSLAPLFMTLLDDQSRWVRLAAFQALGPFISTFADPSRTGLYCSEDGVVSVRQAGSCSGCTEGGPANCPEGEEVQAQEVILEESPLKAAELVPCEEDKGEPCSTVCHPSPPAECLEDKAPVVELDAASQSPNALSDGGLENVLAIAVEPRVEENGTDRTEEVGSNEQECREAVGQAESEGDEVLGPLLAAEAPLGKDEPTVPADHVSVQGHRQHLVVHVDGTTGGENRFNTFQFWRTPIPEVEVDIEFLGDRATAVHVRAKSQDQANRCFSSDLSVEMLGPPGLPCGVSSRSTGESLRIRTASLSSLTTADQECNLLLSSSVTEASVAFNEAGEVAGVRKVRVNELKEASTALLSKSTNSSLDSWSANDQDIVPVELLERYRTMTDPVMVENLDSELGRHCAHSLPAVALTLGRHFWPCLRHTYNCLALDVQWKVRVIVASCLHELARILGPQIASQDLVPCFEGFVRDVDEVRGGLLERLGAFLRGLRRADQRRSLPLLGEFLSTDNHRNWRFRFALARQIKDIAELYNATDINQYLVPIVLQLLEDKVAEVRRMSVKAVVVLLQRLESHYQLYKLLIQELAVKAHMTKWSQRQLYCELAEEMVHEECLSPKLFAALVLPHLLGLHDDRVPNVRMALARCLTRGVLHRAFFLTENNPYKGKLEEVLLSLQGDGDRDVRYCAQLSSQTPSEGDQCQHRVLDRCHPSSLASVCAILGAQTKWIQVRSGSARHVKSQLVPTSLMIMDVLSAFSAAPVFY</sequence>
<keyword evidence="2" id="KW-1185">Reference proteome</keyword>
<comment type="caution">
    <text evidence="1">The sequence shown here is derived from an EMBL/GenBank/DDBJ whole genome shotgun (WGS) entry which is preliminary data.</text>
</comment>
<reference evidence="1 2" key="1">
    <citation type="journal article" date="2020" name="Cell">
        <title>Large-Scale Comparative Analyses of Tick Genomes Elucidate Their Genetic Diversity and Vector Capacities.</title>
        <authorList>
            <consortium name="Tick Genome and Microbiome Consortium (TIGMIC)"/>
            <person name="Jia N."/>
            <person name="Wang J."/>
            <person name="Shi W."/>
            <person name="Du L."/>
            <person name="Sun Y."/>
            <person name="Zhan W."/>
            <person name="Jiang J.F."/>
            <person name="Wang Q."/>
            <person name="Zhang B."/>
            <person name="Ji P."/>
            <person name="Bell-Sakyi L."/>
            <person name="Cui X.M."/>
            <person name="Yuan T.T."/>
            <person name="Jiang B.G."/>
            <person name="Yang W.F."/>
            <person name="Lam T.T."/>
            <person name="Chang Q.C."/>
            <person name="Ding S.J."/>
            <person name="Wang X.J."/>
            <person name="Zhu J.G."/>
            <person name="Ruan X.D."/>
            <person name="Zhao L."/>
            <person name="Wei J.T."/>
            <person name="Ye R.Z."/>
            <person name="Que T.C."/>
            <person name="Du C.H."/>
            <person name="Zhou Y.H."/>
            <person name="Cheng J.X."/>
            <person name="Dai P.F."/>
            <person name="Guo W.B."/>
            <person name="Han X.H."/>
            <person name="Huang E.J."/>
            <person name="Li L.F."/>
            <person name="Wei W."/>
            <person name="Gao Y.C."/>
            <person name="Liu J.Z."/>
            <person name="Shao H.Z."/>
            <person name="Wang X."/>
            <person name="Wang C.C."/>
            <person name="Yang T.C."/>
            <person name="Huo Q.B."/>
            <person name="Li W."/>
            <person name="Chen H.Y."/>
            <person name="Chen S.E."/>
            <person name="Zhou L.G."/>
            <person name="Ni X.B."/>
            <person name="Tian J.H."/>
            <person name="Sheng Y."/>
            <person name="Liu T."/>
            <person name="Pan Y.S."/>
            <person name="Xia L.Y."/>
            <person name="Li J."/>
            <person name="Zhao F."/>
            <person name="Cao W.C."/>
        </authorList>
    </citation>
    <scope>NUCLEOTIDE SEQUENCE [LARGE SCALE GENOMIC DNA]</scope>
    <source>
        <strain evidence="1">Iper-2018</strain>
    </source>
</reference>
<accession>A0AC60QCP3</accession>
<name>A0AC60QCP3_IXOPE</name>
<evidence type="ECO:0000313" key="2">
    <source>
        <dbReference type="Proteomes" id="UP000805193"/>
    </source>
</evidence>
<evidence type="ECO:0000313" key="1">
    <source>
        <dbReference type="EMBL" id="KAG0431863.1"/>
    </source>
</evidence>
<protein>
    <submittedName>
        <fullName evidence="1">Uncharacterized protein</fullName>
    </submittedName>
</protein>